<feature type="region of interest" description="Disordered" evidence="1">
    <location>
        <begin position="116"/>
        <end position="142"/>
    </location>
</feature>
<gene>
    <name evidence="2" type="ORF">GJV78_00285</name>
</gene>
<dbReference type="AlphaFoldDB" id="A0A6L6IDM1"/>
<protein>
    <submittedName>
        <fullName evidence="2">Uncharacterized protein</fullName>
    </submittedName>
</protein>
<proteinExistence type="predicted"/>
<dbReference type="RefSeq" id="WP_155106435.1">
    <property type="nucleotide sequence ID" value="NZ_WMJZ01000001.1"/>
</dbReference>
<evidence type="ECO:0000313" key="2">
    <source>
        <dbReference type="EMBL" id="MTH44729.1"/>
    </source>
</evidence>
<dbReference type="Proteomes" id="UP000477739">
    <property type="component" value="Unassembled WGS sequence"/>
</dbReference>
<accession>A0A6L6IDM1</accession>
<sequence>MTIPNLPEGMRLSLPPIHDMNMRIILSYTTSKFTEDKNDAGCMKRLAEIFLLGQIRPLSDKLKALTSVSLPQPDTTPEEINLLLERCAVIYNREVEEYDRCAREASRAEHALMALKQPAKSVSDSRSRNKTSVSNAEDNAERAMAYKSQQEKRVNDMRGLAGLLYQEARRFGDAVDIKHFFPRADNNIMPRAYLLPEIFTRRDEFLFIAAHDTCNAIRSLRLAAEDVIRKCTPPTDKYEISHGGIIKSQAYRYYYQADNDLLRAITSADDYAKYIAEFGWFMRKRREATKVSLQASLNTLMSEEQLNEWKGMTVPVPNDLPGFHKKYGNDCQNSEKENDK</sequence>
<dbReference type="EMBL" id="WMJZ01000001">
    <property type="protein sequence ID" value="MTH44729.1"/>
    <property type="molecule type" value="Genomic_DNA"/>
</dbReference>
<keyword evidence="3" id="KW-1185">Reference proteome</keyword>
<comment type="caution">
    <text evidence="2">The sequence shown here is derived from an EMBL/GenBank/DDBJ whole genome shotgun (WGS) entry which is preliminary data.</text>
</comment>
<dbReference type="OrthoDB" id="6624629at2"/>
<feature type="compositionally biased region" description="Polar residues" evidence="1">
    <location>
        <begin position="120"/>
        <end position="137"/>
    </location>
</feature>
<evidence type="ECO:0000313" key="3">
    <source>
        <dbReference type="Proteomes" id="UP000477739"/>
    </source>
</evidence>
<evidence type="ECO:0000256" key="1">
    <source>
        <dbReference type="SAM" id="MobiDB-lite"/>
    </source>
</evidence>
<organism evidence="2 3">
    <name type="scientific">Intestinirhabdus alba</name>
    <dbReference type="NCBI Taxonomy" id="2899544"/>
    <lineage>
        <taxon>Bacteria</taxon>
        <taxon>Pseudomonadati</taxon>
        <taxon>Pseudomonadota</taxon>
        <taxon>Gammaproteobacteria</taxon>
        <taxon>Enterobacterales</taxon>
        <taxon>Enterobacteriaceae</taxon>
        <taxon>Intestinirhabdus</taxon>
    </lineage>
</organism>
<name>A0A6L6IDM1_9ENTR</name>
<reference evidence="2 3" key="1">
    <citation type="submission" date="2019-11" db="EMBL/GenBank/DDBJ databases">
        <title>Escherichia alba sp. nov. isolated from the gut of plastic-eating superworms Zophobas atratus.</title>
        <authorList>
            <person name="Yang Y."/>
        </authorList>
    </citation>
    <scope>NUCLEOTIDE SEQUENCE [LARGE SCALE GENOMIC DNA]</scope>
    <source>
        <strain evidence="3">BIT-B35</strain>
    </source>
</reference>